<proteinExistence type="predicted"/>
<dbReference type="EMBL" id="JABANO010040574">
    <property type="protein sequence ID" value="KAF4683863.1"/>
    <property type="molecule type" value="Genomic_DNA"/>
</dbReference>
<feature type="transmembrane region" description="Helical" evidence="2">
    <location>
        <begin position="134"/>
        <end position="152"/>
    </location>
</feature>
<evidence type="ECO:0000313" key="4">
    <source>
        <dbReference type="Proteomes" id="UP000553632"/>
    </source>
</evidence>
<keyword evidence="2" id="KW-0472">Membrane</keyword>
<dbReference type="InterPro" id="IPR032675">
    <property type="entry name" value="LRR_dom_sf"/>
</dbReference>
<comment type="caution">
    <text evidence="3">The sequence shown here is derived from an EMBL/GenBank/DDBJ whole genome shotgun (WGS) entry which is preliminary data.</text>
</comment>
<gene>
    <name evidence="3" type="ORF">FOZ63_013113</name>
</gene>
<dbReference type="AlphaFoldDB" id="A0A7J6NIY8"/>
<feature type="non-terminal residue" evidence="3">
    <location>
        <position position="183"/>
    </location>
</feature>
<reference evidence="3 4" key="1">
    <citation type="submission" date="2020-04" db="EMBL/GenBank/DDBJ databases">
        <title>Perkinsus olseni comparative genomics.</title>
        <authorList>
            <person name="Bogema D.R."/>
        </authorList>
    </citation>
    <scope>NUCLEOTIDE SEQUENCE [LARGE SCALE GENOMIC DNA]</scope>
    <source>
        <strain evidence="3 4">ATCC PRA-207</strain>
    </source>
</reference>
<accession>A0A7J6NIY8</accession>
<organism evidence="3 4">
    <name type="scientific">Perkinsus olseni</name>
    <name type="common">Perkinsus atlanticus</name>
    <dbReference type="NCBI Taxonomy" id="32597"/>
    <lineage>
        <taxon>Eukaryota</taxon>
        <taxon>Sar</taxon>
        <taxon>Alveolata</taxon>
        <taxon>Perkinsozoa</taxon>
        <taxon>Perkinsea</taxon>
        <taxon>Perkinsida</taxon>
        <taxon>Perkinsidae</taxon>
        <taxon>Perkinsus</taxon>
    </lineage>
</organism>
<name>A0A7J6NIY8_PEROL</name>
<evidence type="ECO:0000313" key="3">
    <source>
        <dbReference type="EMBL" id="KAF4683863.1"/>
    </source>
</evidence>
<sequence>RSCLQTLSLRYAASGVTYQALVEFVRDCSQLGCLDLTGCECLRQTDAVLSLLSEARVAKLQELILTRVPGLPDDEKLKKLLPRGRVIWSPMPSEGEEPFQLICPLSRGAKKGKGKTKGAKAGGKKKKKREPGSSFGAAVLTLYMASVPLLYARSIFELEPYQLVGLCKSAAAARVQDPRFWEM</sequence>
<dbReference type="Proteomes" id="UP000553632">
    <property type="component" value="Unassembled WGS sequence"/>
</dbReference>
<feature type="compositionally biased region" description="Basic residues" evidence="1">
    <location>
        <begin position="108"/>
        <end position="129"/>
    </location>
</feature>
<feature type="non-terminal residue" evidence="3">
    <location>
        <position position="1"/>
    </location>
</feature>
<keyword evidence="2" id="KW-0812">Transmembrane</keyword>
<dbReference type="OMA" id="DLAGCEC"/>
<protein>
    <submittedName>
        <fullName evidence="3">Uncharacterized protein</fullName>
    </submittedName>
</protein>
<evidence type="ECO:0000256" key="2">
    <source>
        <dbReference type="SAM" id="Phobius"/>
    </source>
</evidence>
<keyword evidence="2" id="KW-1133">Transmembrane helix</keyword>
<feature type="region of interest" description="Disordered" evidence="1">
    <location>
        <begin position="108"/>
        <end position="131"/>
    </location>
</feature>
<dbReference type="Gene3D" id="3.80.10.10">
    <property type="entry name" value="Ribonuclease Inhibitor"/>
    <property type="match status" value="1"/>
</dbReference>
<evidence type="ECO:0000256" key="1">
    <source>
        <dbReference type="SAM" id="MobiDB-lite"/>
    </source>
</evidence>
<keyword evidence="4" id="KW-1185">Reference proteome</keyword>